<evidence type="ECO:0008006" key="3">
    <source>
        <dbReference type="Google" id="ProtNLM"/>
    </source>
</evidence>
<evidence type="ECO:0000313" key="2">
    <source>
        <dbReference type="Proteomes" id="UP001225072"/>
    </source>
</evidence>
<dbReference type="EMBL" id="JAUTAL010000001">
    <property type="protein sequence ID" value="MDQ1098781.1"/>
    <property type="molecule type" value="Genomic_DNA"/>
</dbReference>
<dbReference type="NCBIfam" id="NF047798">
    <property type="entry name" value="leader_Chryseo"/>
    <property type="match status" value="1"/>
</dbReference>
<dbReference type="RefSeq" id="WP_307453278.1">
    <property type="nucleotide sequence ID" value="NZ_JAUTAL010000001.1"/>
</dbReference>
<gene>
    <name evidence="1" type="ORF">QE404_003928</name>
</gene>
<comment type="caution">
    <text evidence="1">The sequence shown here is derived from an EMBL/GenBank/DDBJ whole genome shotgun (WGS) entry which is preliminary data.</text>
</comment>
<protein>
    <recommendedName>
        <fullName evidence="3">Bacteriocin</fullName>
    </recommendedName>
</protein>
<organism evidence="1 2">
    <name type="scientific">Chryseobacterium camelliae</name>
    <dbReference type="NCBI Taxonomy" id="1265445"/>
    <lineage>
        <taxon>Bacteria</taxon>
        <taxon>Pseudomonadati</taxon>
        <taxon>Bacteroidota</taxon>
        <taxon>Flavobacteriia</taxon>
        <taxon>Flavobacteriales</taxon>
        <taxon>Weeksellaceae</taxon>
        <taxon>Chryseobacterium group</taxon>
        <taxon>Chryseobacterium</taxon>
    </lineage>
</organism>
<sequence>MKNLKKMTREDLKMIKGGYKMCSDDGDCGPDWCCANGACRLISGASQSTYLCTYYPVD</sequence>
<accession>A0ABU0TP63</accession>
<dbReference type="InterPro" id="IPR058074">
    <property type="entry name" value="Bacteriocin-like"/>
</dbReference>
<dbReference type="Proteomes" id="UP001225072">
    <property type="component" value="Unassembled WGS sequence"/>
</dbReference>
<name>A0ABU0TP63_9FLAO</name>
<keyword evidence="2" id="KW-1185">Reference proteome</keyword>
<proteinExistence type="predicted"/>
<reference evidence="1 2" key="1">
    <citation type="submission" date="2023-07" db="EMBL/GenBank/DDBJ databases">
        <title>Functional and genomic diversity of the sorghum phyllosphere microbiome.</title>
        <authorList>
            <person name="Shade A."/>
        </authorList>
    </citation>
    <scope>NUCLEOTIDE SEQUENCE [LARGE SCALE GENOMIC DNA]</scope>
    <source>
        <strain evidence="1 2">SORGH_AS_1064</strain>
    </source>
</reference>
<evidence type="ECO:0000313" key="1">
    <source>
        <dbReference type="EMBL" id="MDQ1098781.1"/>
    </source>
</evidence>